<dbReference type="EMBL" id="SETE01000005">
    <property type="protein sequence ID" value="RYM33053.1"/>
    <property type="molecule type" value="Genomic_DNA"/>
</dbReference>
<dbReference type="PANTHER" id="PTHR11040">
    <property type="entry name" value="ZINC/IRON TRANSPORTER"/>
    <property type="match status" value="1"/>
</dbReference>
<evidence type="ECO:0000256" key="1">
    <source>
        <dbReference type="ARBA" id="ARBA00004141"/>
    </source>
</evidence>
<keyword evidence="4 5" id="KW-0472">Membrane</keyword>
<evidence type="ECO:0000256" key="4">
    <source>
        <dbReference type="ARBA" id="ARBA00023136"/>
    </source>
</evidence>
<dbReference type="InterPro" id="IPR003689">
    <property type="entry name" value="ZIP"/>
</dbReference>
<dbReference type="RefSeq" id="WP_130094389.1">
    <property type="nucleotide sequence ID" value="NZ_SETE01000005.1"/>
</dbReference>
<protein>
    <submittedName>
        <fullName evidence="6">ZIP family metal transporter</fullName>
    </submittedName>
</protein>
<keyword evidence="2 5" id="KW-0812">Transmembrane</keyword>
<reference evidence="6 7" key="1">
    <citation type="submission" date="2019-02" db="EMBL/GenBank/DDBJ databases">
        <title>Genome sequence of the sea-ice species Brumimicrobium glaciale.</title>
        <authorList>
            <person name="Bowman J.P."/>
        </authorList>
    </citation>
    <scope>NUCLEOTIDE SEQUENCE [LARGE SCALE GENOMIC DNA]</scope>
    <source>
        <strain evidence="6 7">IC156</strain>
    </source>
</reference>
<comment type="subcellular location">
    <subcellularLocation>
        <location evidence="1">Membrane</location>
        <topology evidence="1">Multi-pass membrane protein</topology>
    </subcellularLocation>
</comment>
<sequence length="257" mass="27743">MSLVWGTILLVGSVLLGGGLVVFLQNLNKGKIIKILLSLSGGFLLAIAFIHFIPEIYAHGSEGVGYYILLGFLIQLFLEYFSGGIEHGHIHAKDTKGTVPWSLFIALSFHSFFEGMPLEAQFVREAGGQVLDHVEHVGHAHAHSKGEGVQGLLLGIILHKIPVAIALMTLLLASGFKMAKAWLVLIAFALMAPLGMLVGHFGAQNALFNLEIILAVVVGMFLHISTTIIFESSENHKFNFIKLISLLIGVGLAIFAI</sequence>
<keyword evidence="7" id="KW-1185">Reference proteome</keyword>
<feature type="transmembrane region" description="Helical" evidence="5">
    <location>
        <begin position="207"/>
        <end position="230"/>
    </location>
</feature>
<feature type="transmembrane region" description="Helical" evidence="5">
    <location>
        <begin position="181"/>
        <end position="201"/>
    </location>
</feature>
<feature type="transmembrane region" description="Helical" evidence="5">
    <location>
        <begin position="65"/>
        <end position="85"/>
    </location>
</feature>
<evidence type="ECO:0000313" key="6">
    <source>
        <dbReference type="EMBL" id="RYM33053.1"/>
    </source>
</evidence>
<comment type="caution">
    <text evidence="6">The sequence shown here is derived from an EMBL/GenBank/DDBJ whole genome shotgun (WGS) entry which is preliminary data.</text>
</comment>
<dbReference type="PANTHER" id="PTHR11040:SF44">
    <property type="entry name" value="PROTEIN ZNTC-RELATED"/>
    <property type="match status" value="1"/>
</dbReference>
<feature type="transmembrane region" description="Helical" evidence="5">
    <location>
        <begin position="6"/>
        <end position="24"/>
    </location>
</feature>
<evidence type="ECO:0000256" key="5">
    <source>
        <dbReference type="SAM" id="Phobius"/>
    </source>
</evidence>
<gene>
    <name evidence="6" type="ORF">ERX46_13460</name>
</gene>
<dbReference type="Pfam" id="PF02535">
    <property type="entry name" value="Zip"/>
    <property type="match status" value="1"/>
</dbReference>
<feature type="transmembrane region" description="Helical" evidence="5">
    <location>
        <begin position="36"/>
        <end position="53"/>
    </location>
</feature>
<dbReference type="OrthoDB" id="654481at2"/>
<organism evidence="6 7">
    <name type="scientific">Brumimicrobium glaciale</name>
    <dbReference type="NCBI Taxonomy" id="200475"/>
    <lineage>
        <taxon>Bacteria</taxon>
        <taxon>Pseudomonadati</taxon>
        <taxon>Bacteroidota</taxon>
        <taxon>Flavobacteriia</taxon>
        <taxon>Flavobacteriales</taxon>
        <taxon>Crocinitomicaceae</taxon>
        <taxon>Brumimicrobium</taxon>
    </lineage>
</organism>
<feature type="transmembrane region" description="Helical" evidence="5">
    <location>
        <begin position="97"/>
        <end position="113"/>
    </location>
</feature>
<accession>A0A4Q4KIC2</accession>
<dbReference type="GO" id="GO:0016020">
    <property type="term" value="C:membrane"/>
    <property type="evidence" value="ECO:0007669"/>
    <property type="project" value="UniProtKB-SubCell"/>
</dbReference>
<dbReference type="AlphaFoldDB" id="A0A4Q4KIC2"/>
<keyword evidence="3 5" id="KW-1133">Transmembrane helix</keyword>
<evidence type="ECO:0000256" key="2">
    <source>
        <dbReference type="ARBA" id="ARBA00022692"/>
    </source>
</evidence>
<dbReference type="GO" id="GO:0005385">
    <property type="term" value="F:zinc ion transmembrane transporter activity"/>
    <property type="evidence" value="ECO:0007669"/>
    <property type="project" value="TreeGrafter"/>
</dbReference>
<evidence type="ECO:0000256" key="3">
    <source>
        <dbReference type="ARBA" id="ARBA00022989"/>
    </source>
</evidence>
<evidence type="ECO:0000313" key="7">
    <source>
        <dbReference type="Proteomes" id="UP000293952"/>
    </source>
</evidence>
<feature type="transmembrane region" description="Helical" evidence="5">
    <location>
        <begin position="152"/>
        <end position="174"/>
    </location>
</feature>
<name>A0A4Q4KIC2_9FLAO</name>
<dbReference type="Proteomes" id="UP000293952">
    <property type="component" value="Unassembled WGS sequence"/>
</dbReference>
<feature type="transmembrane region" description="Helical" evidence="5">
    <location>
        <begin position="239"/>
        <end position="256"/>
    </location>
</feature>
<proteinExistence type="predicted"/>